<dbReference type="InterPro" id="IPR036175">
    <property type="entry name" value="Sec23/24_helical_dom_sf"/>
</dbReference>
<dbReference type="PANTHER" id="PTHR13803">
    <property type="entry name" value="SEC24-RELATED PROTEIN"/>
    <property type="match status" value="1"/>
</dbReference>
<dbReference type="InterPro" id="IPR006900">
    <property type="entry name" value="Sec23/24_helical_dom"/>
</dbReference>
<protein>
    <submittedName>
        <fullName evidence="8">GD10041</fullName>
    </submittedName>
</protein>
<dbReference type="AlphaFoldDB" id="B4QHT0"/>
<dbReference type="OMA" id="VLRMDTC"/>
<dbReference type="PhylomeDB" id="B4QHT0"/>
<organism evidence="8 9">
    <name type="scientific">Drosophila simulans</name>
    <name type="common">Fruit fly</name>
    <dbReference type="NCBI Taxonomy" id="7240"/>
    <lineage>
        <taxon>Eukaryota</taxon>
        <taxon>Metazoa</taxon>
        <taxon>Ecdysozoa</taxon>
        <taxon>Arthropoda</taxon>
        <taxon>Hexapoda</taxon>
        <taxon>Insecta</taxon>
        <taxon>Pterygota</taxon>
        <taxon>Neoptera</taxon>
        <taxon>Endopterygota</taxon>
        <taxon>Diptera</taxon>
        <taxon>Brachycera</taxon>
        <taxon>Muscomorpha</taxon>
        <taxon>Ephydroidea</taxon>
        <taxon>Drosophilidae</taxon>
        <taxon>Drosophila</taxon>
        <taxon>Sophophora</taxon>
    </lineage>
</organism>
<proteinExistence type="predicted"/>
<feature type="domain" description="Sec23/Sec24 beta-sandwich" evidence="7">
    <location>
        <begin position="18"/>
        <end position="102"/>
    </location>
</feature>
<dbReference type="OrthoDB" id="49016at2759"/>
<dbReference type="GO" id="GO:0070971">
    <property type="term" value="C:endoplasmic reticulum exit site"/>
    <property type="evidence" value="ECO:0007669"/>
    <property type="project" value="TreeGrafter"/>
</dbReference>
<evidence type="ECO:0000259" key="7">
    <source>
        <dbReference type="Pfam" id="PF08033"/>
    </source>
</evidence>
<dbReference type="SUPFAM" id="SSF81811">
    <property type="entry name" value="Helical domain of Sec23/24"/>
    <property type="match status" value="1"/>
</dbReference>
<dbReference type="GO" id="GO:0006886">
    <property type="term" value="P:intracellular protein transport"/>
    <property type="evidence" value="ECO:0007669"/>
    <property type="project" value="InterPro"/>
</dbReference>
<dbReference type="EMBL" id="CM000362">
    <property type="protein sequence ID" value="EDX06414.1"/>
    <property type="molecule type" value="Genomic_DNA"/>
</dbReference>
<accession>B4QHT0</accession>
<dbReference type="GO" id="GO:0000149">
    <property type="term" value="F:SNARE binding"/>
    <property type="evidence" value="ECO:0007669"/>
    <property type="project" value="TreeGrafter"/>
</dbReference>
<reference evidence="8 9" key="1">
    <citation type="journal article" date="2007" name="Nature">
        <title>Evolution of genes and genomes on the Drosophila phylogeny.</title>
        <authorList>
            <consortium name="Drosophila 12 Genomes Consortium"/>
            <person name="Clark A.G."/>
            <person name="Eisen M.B."/>
            <person name="Smith D.R."/>
            <person name="Bergman C.M."/>
            <person name="Oliver B."/>
            <person name="Markow T.A."/>
            <person name="Kaufman T.C."/>
            <person name="Kellis M."/>
            <person name="Gelbart W."/>
            <person name="Iyer V.N."/>
            <person name="Pollard D.A."/>
            <person name="Sackton T.B."/>
            <person name="Larracuente A.M."/>
            <person name="Singh N.D."/>
            <person name="Abad J.P."/>
            <person name="Abt D.N."/>
            <person name="Adryan B."/>
            <person name="Aguade M."/>
            <person name="Akashi H."/>
            <person name="Anderson W.W."/>
            <person name="Aquadro C.F."/>
            <person name="Ardell D.H."/>
            <person name="Arguello R."/>
            <person name="Artieri C.G."/>
            <person name="Barbash D.A."/>
            <person name="Barker D."/>
            <person name="Barsanti P."/>
            <person name="Batterham P."/>
            <person name="Batzoglou S."/>
            <person name="Begun D."/>
            <person name="Bhutkar A."/>
            <person name="Blanco E."/>
            <person name="Bosak S.A."/>
            <person name="Bradley R.K."/>
            <person name="Brand A.D."/>
            <person name="Brent M.R."/>
            <person name="Brooks A.N."/>
            <person name="Brown R.H."/>
            <person name="Butlin R.K."/>
            <person name="Caggese C."/>
            <person name="Calvi B.R."/>
            <person name="Bernardo de Carvalho A."/>
            <person name="Caspi A."/>
            <person name="Castrezana S."/>
            <person name="Celniker S.E."/>
            <person name="Chang J.L."/>
            <person name="Chapple C."/>
            <person name="Chatterji S."/>
            <person name="Chinwalla A."/>
            <person name="Civetta A."/>
            <person name="Clifton S.W."/>
            <person name="Comeron J.M."/>
            <person name="Costello J.C."/>
            <person name="Coyne J.A."/>
            <person name="Daub J."/>
            <person name="David R.G."/>
            <person name="Delcher A.L."/>
            <person name="Delehaunty K."/>
            <person name="Do C.B."/>
            <person name="Ebling H."/>
            <person name="Edwards K."/>
            <person name="Eickbush T."/>
            <person name="Evans J.D."/>
            <person name="Filipski A."/>
            <person name="Findeiss S."/>
            <person name="Freyhult E."/>
            <person name="Fulton L."/>
            <person name="Fulton R."/>
            <person name="Garcia A.C."/>
            <person name="Gardiner A."/>
            <person name="Garfield D.A."/>
            <person name="Garvin B.E."/>
            <person name="Gibson G."/>
            <person name="Gilbert D."/>
            <person name="Gnerre S."/>
            <person name="Godfrey J."/>
            <person name="Good R."/>
            <person name="Gotea V."/>
            <person name="Gravely B."/>
            <person name="Greenberg A.J."/>
            <person name="Griffiths-Jones S."/>
            <person name="Gross S."/>
            <person name="Guigo R."/>
            <person name="Gustafson E.A."/>
            <person name="Haerty W."/>
            <person name="Hahn M.W."/>
            <person name="Halligan D.L."/>
            <person name="Halpern A.L."/>
            <person name="Halter G.M."/>
            <person name="Han M.V."/>
            <person name="Heger A."/>
            <person name="Hillier L."/>
            <person name="Hinrichs A.S."/>
            <person name="Holmes I."/>
            <person name="Hoskins R.A."/>
            <person name="Hubisz M.J."/>
            <person name="Hultmark D."/>
            <person name="Huntley M.A."/>
            <person name="Jaffe D.B."/>
            <person name="Jagadeeshan S."/>
            <person name="Jeck W.R."/>
            <person name="Johnson J."/>
            <person name="Jones C.D."/>
            <person name="Jordan W.C."/>
            <person name="Karpen G.H."/>
            <person name="Kataoka E."/>
            <person name="Keightley P.D."/>
            <person name="Kheradpour P."/>
            <person name="Kirkness E.F."/>
            <person name="Koerich L.B."/>
            <person name="Kristiansen K."/>
            <person name="Kudrna D."/>
            <person name="Kulathinal R.J."/>
            <person name="Kumar S."/>
            <person name="Kwok R."/>
            <person name="Lander E."/>
            <person name="Langley C.H."/>
            <person name="Lapoint R."/>
            <person name="Lazzaro B.P."/>
            <person name="Lee S.J."/>
            <person name="Levesque L."/>
            <person name="Li R."/>
            <person name="Lin C.F."/>
            <person name="Lin M.F."/>
            <person name="Lindblad-Toh K."/>
            <person name="Llopart A."/>
            <person name="Long M."/>
            <person name="Low L."/>
            <person name="Lozovsky E."/>
            <person name="Lu J."/>
            <person name="Luo M."/>
            <person name="Machado C.A."/>
            <person name="Makalowski W."/>
            <person name="Marzo M."/>
            <person name="Matsuda M."/>
            <person name="Matzkin L."/>
            <person name="McAllister B."/>
            <person name="McBride C.S."/>
            <person name="McKernan B."/>
            <person name="McKernan K."/>
            <person name="Mendez-Lago M."/>
            <person name="Minx P."/>
            <person name="Mollenhauer M.U."/>
            <person name="Montooth K."/>
            <person name="Mount S.M."/>
            <person name="Mu X."/>
            <person name="Myers E."/>
            <person name="Negre B."/>
            <person name="Newfeld S."/>
            <person name="Nielsen R."/>
            <person name="Noor M.A."/>
            <person name="O'Grady P."/>
            <person name="Pachter L."/>
            <person name="Papaceit M."/>
            <person name="Parisi M.J."/>
            <person name="Parisi M."/>
            <person name="Parts L."/>
            <person name="Pedersen J.S."/>
            <person name="Pesole G."/>
            <person name="Phillippy A.M."/>
            <person name="Ponting C.P."/>
            <person name="Pop M."/>
            <person name="Porcelli D."/>
            <person name="Powell J.R."/>
            <person name="Prohaska S."/>
            <person name="Pruitt K."/>
            <person name="Puig M."/>
            <person name="Quesneville H."/>
            <person name="Ram K.R."/>
            <person name="Rand D."/>
            <person name="Rasmussen M.D."/>
            <person name="Reed L.K."/>
            <person name="Reenan R."/>
            <person name="Reily A."/>
            <person name="Remington K.A."/>
            <person name="Rieger T.T."/>
            <person name="Ritchie M.G."/>
            <person name="Robin C."/>
            <person name="Rogers Y.H."/>
            <person name="Rohde C."/>
            <person name="Rozas J."/>
            <person name="Rubenfield M.J."/>
            <person name="Ruiz A."/>
            <person name="Russo S."/>
            <person name="Salzberg S.L."/>
            <person name="Sanchez-Gracia A."/>
            <person name="Saranga D.J."/>
            <person name="Sato H."/>
            <person name="Schaeffer S.W."/>
            <person name="Schatz M.C."/>
            <person name="Schlenke T."/>
            <person name="Schwartz R."/>
            <person name="Segarra C."/>
            <person name="Singh R.S."/>
            <person name="Sirot L."/>
            <person name="Sirota M."/>
            <person name="Sisneros N.B."/>
            <person name="Smith C.D."/>
            <person name="Smith T.F."/>
            <person name="Spieth J."/>
            <person name="Stage D.E."/>
            <person name="Stark A."/>
            <person name="Stephan W."/>
            <person name="Strausberg R.L."/>
            <person name="Strempel S."/>
            <person name="Sturgill D."/>
            <person name="Sutton G."/>
            <person name="Sutton G.G."/>
            <person name="Tao W."/>
            <person name="Teichmann S."/>
            <person name="Tobari Y.N."/>
            <person name="Tomimura Y."/>
            <person name="Tsolas J.M."/>
            <person name="Valente V.L."/>
            <person name="Venter E."/>
            <person name="Venter J.C."/>
            <person name="Vicario S."/>
            <person name="Vieira F.G."/>
            <person name="Vilella A.J."/>
            <person name="Villasante A."/>
            <person name="Walenz B."/>
            <person name="Wang J."/>
            <person name="Wasserman M."/>
            <person name="Watts T."/>
            <person name="Wilson D."/>
            <person name="Wilson R.K."/>
            <person name="Wing R.A."/>
            <person name="Wolfner M.F."/>
            <person name="Wong A."/>
            <person name="Wong G.K."/>
            <person name="Wu C.I."/>
            <person name="Wu G."/>
            <person name="Yamamoto D."/>
            <person name="Yang H.P."/>
            <person name="Yang S.P."/>
            <person name="Yorke J.A."/>
            <person name="Yoshida K."/>
            <person name="Zdobnov E."/>
            <person name="Zhang P."/>
            <person name="Zhang Y."/>
            <person name="Zimin A.V."/>
            <person name="Baldwin J."/>
            <person name="Abdouelleil A."/>
            <person name="Abdulkadir J."/>
            <person name="Abebe A."/>
            <person name="Abera B."/>
            <person name="Abreu J."/>
            <person name="Acer S.C."/>
            <person name="Aftuck L."/>
            <person name="Alexander A."/>
            <person name="An P."/>
            <person name="Anderson E."/>
            <person name="Anderson S."/>
            <person name="Arachi H."/>
            <person name="Azer M."/>
            <person name="Bachantsang P."/>
            <person name="Barry A."/>
            <person name="Bayul T."/>
            <person name="Berlin A."/>
            <person name="Bessette D."/>
            <person name="Bloom T."/>
            <person name="Blye J."/>
            <person name="Boguslavskiy L."/>
            <person name="Bonnet C."/>
            <person name="Boukhgalter B."/>
            <person name="Bourzgui I."/>
            <person name="Brown A."/>
            <person name="Cahill P."/>
            <person name="Channer S."/>
            <person name="Cheshatsang Y."/>
            <person name="Chuda L."/>
            <person name="Citroen M."/>
            <person name="Collymore A."/>
            <person name="Cooke P."/>
            <person name="Costello M."/>
            <person name="D'Aco K."/>
            <person name="Daza R."/>
            <person name="De Haan G."/>
            <person name="DeGray S."/>
            <person name="DeMaso C."/>
            <person name="Dhargay N."/>
            <person name="Dooley K."/>
            <person name="Dooley E."/>
            <person name="Doricent M."/>
            <person name="Dorje P."/>
            <person name="Dorjee K."/>
            <person name="Dupes A."/>
            <person name="Elong R."/>
            <person name="Falk J."/>
            <person name="Farina A."/>
            <person name="Faro S."/>
            <person name="Ferguson D."/>
            <person name="Fisher S."/>
            <person name="Foley C.D."/>
            <person name="Franke A."/>
            <person name="Friedrich D."/>
            <person name="Gadbois L."/>
            <person name="Gearin G."/>
            <person name="Gearin C.R."/>
            <person name="Giannoukos G."/>
            <person name="Goode T."/>
            <person name="Graham J."/>
            <person name="Grandbois E."/>
            <person name="Grewal S."/>
            <person name="Gyaltsen K."/>
            <person name="Hafez N."/>
            <person name="Hagos B."/>
            <person name="Hall J."/>
            <person name="Henson C."/>
            <person name="Hollinger A."/>
            <person name="Honan T."/>
            <person name="Huard M.D."/>
            <person name="Hughes L."/>
            <person name="Hurhula B."/>
            <person name="Husby M.E."/>
            <person name="Kamat A."/>
            <person name="Kanga B."/>
            <person name="Kashin S."/>
            <person name="Khazanovich D."/>
            <person name="Kisner P."/>
            <person name="Lance K."/>
            <person name="Lara M."/>
            <person name="Lee W."/>
            <person name="Lennon N."/>
            <person name="Letendre F."/>
            <person name="LeVine R."/>
            <person name="Lipovsky A."/>
            <person name="Liu X."/>
            <person name="Liu J."/>
            <person name="Liu S."/>
            <person name="Lokyitsang T."/>
            <person name="Lokyitsang Y."/>
            <person name="Lubonja R."/>
            <person name="Lui A."/>
            <person name="MacDonald P."/>
            <person name="Magnisalis V."/>
            <person name="Maru K."/>
            <person name="Matthews C."/>
            <person name="McCusker W."/>
            <person name="McDonough S."/>
            <person name="Mehta T."/>
            <person name="Meldrim J."/>
            <person name="Meneus L."/>
            <person name="Mihai O."/>
            <person name="Mihalev A."/>
            <person name="Mihova T."/>
            <person name="Mittelman R."/>
            <person name="Mlenga V."/>
            <person name="Montmayeur A."/>
            <person name="Mulrain L."/>
            <person name="Navidi A."/>
            <person name="Naylor J."/>
            <person name="Negash T."/>
            <person name="Nguyen T."/>
            <person name="Nguyen N."/>
            <person name="Nicol R."/>
            <person name="Norbu C."/>
            <person name="Norbu N."/>
            <person name="Novod N."/>
            <person name="O'Neill B."/>
            <person name="Osman S."/>
            <person name="Markiewicz E."/>
            <person name="Oyono O.L."/>
            <person name="Patti C."/>
            <person name="Phunkhang P."/>
            <person name="Pierre F."/>
            <person name="Priest M."/>
            <person name="Raghuraman S."/>
            <person name="Rege F."/>
            <person name="Reyes R."/>
            <person name="Rise C."/>
            <person name="Rogov P."/>
            <person name="Ross K."/>
            <person name="Ryan E."/>
            <person name="Settipalli S."/>
            <person name="Shea T."/>
            <person name="Sherpa N."/>
            <person name="Shi L."/>
            <person name="Shih D."/>
            <person name="Sparrow T."/>
            <person name="Spaulding J."/>
            <person name="Stalker J."/>
            <person name="Stange-Thomann N."/>
            <person name="Stavropoulos S."/>
            <person name="Stone C."/>
            <person name="Strader C."/>
            <person name="Tesfaye S."/>
            <person name="Thomson T."/>
            <person name="Thoulutsang Y."/>
            <person name="Thoulutsang D."/>
            <person name="Topham K."/>
            <person name="Topping I."/>
            <person name="Tsamla T."/>
            <person name="Vassiliev H."/>
            <person name="Vo A."/>
            <person name="Wangchuk T."/>
            <person name="Wangdi T."/>
            <person name="Weiand M."/>
            <person name="Wilkinson J."/>
            <person name="Wilson A."/>
            <person name="Yadav S."/>
            <person name="Young G."/>
            <person name="Yu Q."/>
            <person name="Zembek L."/>
            <person name="Zhong D."/>
            <person name="Zimmer A."/>
            <person name="Zwirko Z."/>
            <person name="Jaffe D.B."/>
            <person name="Alvarez P."/>
            <person name="Brockman W."/>
            <person name="Butler J."/>
            <person name="Chin C."/>
            <person name="Gnerre S."/>
            <person name="Grabherr M."/>
            <person name="Kleber M."/>
            <person name="Mauceli E."/>
            <person name="MacCallum I."/>
        </authorList>
    </citation>
    <scope>NUCLEOTIDE SEQUENCE [LARGE SCALE GENOMIC DNA]</scope>
    <source>
        <strain evidence="9">white501</strain>
    </source>
</reference>
<evidence type="ECO:0000256" key="4">
    <source>
        <dbReference type="ARBA" id="ARBA00023136"/>
    </source>
</evidence>
<dbReference type="Pfam" id="PF00626">
    <property type="entry name" value="Gelsolin"/>
    <property type="match status" value="1"/>
</dbReference>
<evidence type="ECO:0000313" key="8">
    <source>
        <dbReference type="EMBL" id="EDX06414.1"/>
    </source>
</evidence>
<comment type="subcellular location">
    <subcellularLocation>
        <location evidence="1">Endoplasmic reticulum membrane</location>
    </subcellularLocation>
</comment>
<dbReference type="Pfam" id="PF08033">
    <property type="entry name" value="Sec23_BS"/>
    <property type="match status" value="1"/>
</dbReference>
<keyword evidence="9" id="KW-1185">Reference proteome</keyword>
<keyword evidence="3" id="KW-0931">ER-Golgi transport</keyword>
<evidence type="ECO:0000256" key="1">
    <source>
        <dbReference type="ARBA" id="ARBA00004586"/>
    </source>
</evidence>
<dbReference type="Proteomes" id="UP000000304">
    <property type="component" value="Chromosome 2R"/>
</dbReference>
<evidence type="ECO:0000259" key="5">
    <source>
        <dbReference type="Pfam" id="PF00626"/>
    </source>
</evidence>
<dbReference type="GO" id="GO:0030127">
    <property type="term" value="C:COPII vesicle coat"/>
    <property type="evidence" value="ECO:0007669"/>
    <property type="project" value="InterPro"/>
</dbReference>
<evidence type="ECO:0000313" key="9">
    <source>
        <dbReference type="Proteomes" id="UP000000304"/>
    </source>
</evidence>
<name>B4QHT0_DROSI</name>
<gene>
    <name evidence="8" type="primary">Dsim\GD10041</name>
    <name evidence="8" type="ORF">Dsim_GD10041</name>
</gene>
<dbReference type="SUPFAM" id="SSF82754">
    <property type="entry name" value="C-terminal, gelsolin-like domain of Sec23/24"/>
    <property type="match status" value="1"/>
</dbReference>
<sequence>MVDSFRSCFKRYLTRKIGFEAVMRIRCTRGLQVHTFHGNFFVRSTDLLSLPNVNPDAGYGMQISYEESLTDAKTICFQAALLYTNSEGERRIRVHTVCLPVTASLPEVMHSADTEAIIGLLSKMAVDRSVASNLSDARDAFINATIDVYNAFKIAQNLPSGQSGQLIAPRSLALLPLYILGLLKHPAFRVGTSTRLDDRVYAMDCMKTLPLDQLMKYVYPELYKIDALIYHARNSNISSNQDDDEDEDEPLPELPRLQLSAEHLDSRSIFLMDCGTLIMIYVGLNVPPDVLEAVLGISSTAELGDYVYGLPNVVSNENDVLKRFILRLNYDKPYSALVQIIRDTSTAKGQFIERLTDDRSESSLSYYEFLQHIRAQVK</sequence>
<dbReference type="InterPro" id="IPR029006">
    <property type="entry name" value="ADF-H/Gelsolin-like_dom_sf"/>
</dbReference>
<dbReference type="STRING" id="7240.B4QHT0"/>
<evidence type="ECO:0000256" key="2">
    <source>
        <dbReference type="ARBA" id="ARBA00022824"/>
    </source>
</evidence>
<dbReference type="SMR" id="B4QHT0"/>
<dbReference type="InterPro" id="IPR050550">
    <property type="entry name" value="SEC23_SEC24_subfamily"/>
</dbReference>
<keyword evidence="4" id="KW-0472">Membrane</keyword>
<dbReference type="Bgee" id="FBgn0181816">
    <property type="expression patterns" value="Expressed in adult organism and 3 other cell types or tissues"/>
</dbReference>
<evidence type="ECO:0000259" key="6">
    <source>
        <dbReference type="Pfam" id="PF04815"/>
    </source>
</evidence>
<dbReference type="HOGENOM" id="CLU_004589_0_1_1"/>
<dbReference type="Pfam" id="PF04815">
    <property type="entry name" value="Sec23_helical"/>
    <property type="match status" value="1"/>
</dbReference>
<keyword evidence="2" id="KW-0256">Endoplasmic reticulum</keyword>
<dbReference type="FunFam" id="3.40.20.10:FF:000066">
    <property type="entry name" value="Secretory 24AB, isoform A"/>
    <property type="match status" value="1"/>
</dbReference>
<dbReference type="PANTHER" id="PTHR13803:SF39">
    <property type="entry name" value="SECRETORY 24AB, ISOFORM A"/>
    <property type="match status" value="1"/>
</dbReference>
<feature type="domain" description="Gelsolin-like" evidence="5">
    <location>
        <begin position="253"/>
        <end position="324"/>
    </location>
</feature>
<dbReference type="GO" id="GO:0008270">
    <property type="term" value="F:zinc ion binding"/>
    <property type="evidence" value="ECO:0007669"/>
    <property type="project" value="TreeGrafter"/>
</dbReference>
<dbReference type="SUPFAM" id="SSF81995">
    <property type="entry name" value="beta-sandwich domain of Sec23/24"/>
    <property type="match status" value="1"/>
</dbReference>
<keyword evidence="3" id="KW-0813">Transport</keyword>
<dbReference type="InterPro" id="IPR012990">
    <property type="entry name" value="Beta-sandwich_Sec23_24"/>
</dbReference>
<dbReference type="InterPro" id="IPR036180">
    <property type="entry name" value="Gelsolin-like_dom_sf"/>
</dbReference>
<dbReference type="GO" id="GO:0090110">
    <property type="term" value="P:COPII-coated vesicle cargo loading"/>
    <property type="evidence" value="ECO:0007669"/>
    <property type="project" value="TreeGrafter"/>
</dbReference>
<dbReference type="Gene3D" id="1.20.120.730">
    <property type="entry name" value="Sec23/Sec24 helical domain"/>
    <property type="match status" value="1"/>
</dbReference>
<feature type="domain" description="Sec23/Sec24 helical" evidence="6">
    <location>
        <begin position="113"/>
        <end position="216"/>
    </location>
</feature>
<evidence type="ECO:0000256" key="3">
    <source>
        <dbReference type="ARBA" id="ARBA00022892"/>
    </source>
</evidence>
<dbReference type="Gene3D" id="3.40.20.10">
    <property type="entry name" value="Severin"/>
    <property type="match status" value="1"/>
</dbReference>
<dbReference type="Gene3D" id="2.60.40.1670">
    <property type="entry name" value="beta-sandwich domain of Sec23/24"/>
    <property type="match status" value="1"/>
</dbReference>
<dbReference type="GO" id="GO:0005789">
    <property type="term" value="C:endoplasmic reticulum membrane"/>
    <property type="evidence" value="ECO:0007669"/>
    <property type="project" value="UniProtKB-SubCell"/>
</dbReference>
<dbReference type="InterPro" id="IPR007123">
    <property type="entry name" value="Gelsolin-like_dom"/>
</dbReference>